<gene>
    <name evidence="2" type="ORF">E2986_12308</name>
</gene>
<protein>
    <submittedName>
        <fullName evidence="2">Uncharacterized protein</fullName>
    </submittedName>
</protein>
<evidence type="ECO:0000313" key="3">
    <source>
        <dbReference type="Proteomes" id="UP000655588"/>
    </source>
</evidence>
<proteinExistence type="predicted"/>
<accession>A0A833W8D5</accession>
<evidence type="ECO:0000256" key="1">
    <source>
        <dbReference type="SAM" id="Coils"/>
    </source>
</evidence>
<dbReference type="EMBL" id="WNWW01000489">
    <property type="protein sequence ID" value="KAF3424168.1"/>
    <property type="molecule type" value="Genomic_DNA"/>
</dbReference>
<keyword evidence="1" id="KW-0175">Coiled coil</keyword>
<keyword evidence="3" id="KW-1185">Reference proteome</keyword>
<sequence length="244" mass="28230">MNPFDPTIEFSRKIFDNDRNCTAIDTATGELCGETETMKIIDEFQKLYEARIENVDQEFESEFDKVSMKLEISKEWIKNLKEQNVMLVQVVEDLEQAACNRVKLLEERLKHSSVLVSGNISKSMNTEKTINTLSNRVSDLEKDEKCMQQKIEFLQSDIRGLLELIRRAVEENHWNLDDIKFFEIQPSDIPVPTANCTCNEVNINLDAAKRFKLRIQISHDFMNKSDYPLDGSICMIQSSHPTTN</sequence>
<name>A0A833W8D5_9HYME</name>
<dbReference type="AlphaFoldDB" id="A0A833W8D5"/>
<organism evidence="2 3">
    <name type="scientific">Frieseomelitta varia</name>
    <dbReference type="NCBI Taxonomy" id="561572"/>
    <lineage>
        <taxon>Eukaryota</taxon>
        <taxon>Metazoa</taxon>
        <taxon>Ecdysozoa</taxon>
        <taxon>Arthropoda</taxon>
        <taxon>Hexapoda</taxon>
        <taxon>Insecta</taxon>
        <taxon>Pterygota</taxon>
        <taxon>Neoptera</taxon>
        <taxon>Endopterygota</taxon>
        <taxon>Hymenoptera</taxon>
        <taxon>Apocrita</taxon>
        <taxon>Aculeata</taxon>
        <taxon>Apoidea</taxon>
        <taxon>Anthophila</taxon>
        <taxon>Apidae</taxon>
        <taxon>Frieseomelitta</taxon>
    </lineage>
</organism>
<dbReference type="Proteomes" id="UP000655588">
    <property type="component" value="Unassembled WGS sequence"/>
</dbReference>
<reference evidence="2" key="1">
    <citation type="submission" date="2019-11" db="EMBL/GenBank/DDBJ databases">
        <title>The nuclear and mitochondrial genomes of Frieseomelitta varia - a highly eusocial stingless bee (Meliponini) with a permanently sterile worker caste.</title>
        <authorList>
            <person name="Freitas F.C.P."/>
            <person name="Lourenco A.P."/>
            <person name="Nunes F.M.F."/>
            <person name="Paschoal A.R."/>
            <person name="Abreu F.C.P."/>
            <person name="Barbin F.O."/>
            <person name="Bataglia L."/>
            <person name="Cardoso-Junior C.A.M."/>
            <person name="Cervoni M.S."/>
            <person name="Silva S.R."/>
            <person name="Dalarmi F."/>
            <person name="Del Lama M.A."/>
            <person name="Depintor T.S."/>
            <person name="Ferreira K.M."/>
            <person name="Goria P.S."/>
            <person name="Jaskot M.C."/>
            <person name="Lago D.C."/>
            <person name="Luna-Lucena D."/>
            <person name="Moda L.M."/>
            <person name="Nascimento L."/>
            <person name="Pedrino M."/>
            <person name="Rabico F.O."/>
            <person name="Sanches F.C."/>
            <person name="Santos D.E."/>
            <person name="Santos C.G."/>
            <person name="Vieira J."/>
            <person name="Lopes T.F."/>
            <person name="Barchuk A.R."/>
            <person name="Hartfelder K."/>
            <person name="Simoes Z.L.P."/>
            <person name="Bitondi M.M.G."/>
            <person name="Pinheiro D.G."/>
        </authorList>
    </citation>
    <scope>NUCLEOTIDE SEQUENCE</scope>
    <source>
        <strain evidence="2">USP_RPSP 00005682</strain>
        <tissue evidence="2">Whole individual</tissue>
    </source>
</reference>
<evidence type="ECO:0000313" key="2">
    <source>
        <dbReference type="EMBL" id="KAF3424168.1"/>
    </source>
</evidence>
<feature type="coiled-coil region" evidence="1">
    <location>
        <begin position="123"/>
        <end position="171"/>
    </location>
</feature>
<comment type="caution">
    <text evidence="2">The sequence shown here is derived from an EMBL/GenBank/DDBJ whole genome shotgun (WGS) entry which is preliminary data.</text>
</comment>